<proteinExistence type="predicted"/>
<evidence type="ECO:0000313" key="2">
    <source>
        <dbReference type="Proteomes" id="UP000477722"/>
    </source>
</evidence>
<dbReference type="AlphaFoldDB" id="A0A6G4X8Q7"/>
<accession>A0A6G4X8Q7</accession>
<reference evidence="1 2" key="1">
    <citation type="submission" date="2020-02" db="EMBL/GenBank/DDBJ databases">
        <title>Whole-genome analyses of novel actinobacteria.</title>
        <authorList>
            <person name="Sahin N."/>
            <person name="Tatar D."/>
        </authorList>
    </citation>
    <scope>NUCLEOTIDE SEQUENCE [LARGE SCALE GENOMIC DNA]</scope>
    <source>
        <strain evidence="1 2">SB3404</strain>
    </source>
</reference>
<name>A0A6G4X8Q7_9ACTN</name>
<keyword evidence="2" id="KW-1185">Reference proteome</keyword>
<gene>
    <name evidence="1" type="ORF">G5C65_33350</name>
</gene>
<dbReference type="Proteomes" id="UP000477722">
    <property type="component" value="Unassembled WGS sequence"/>
</dbReference>
<protein>
    <submittedName>
        <fullName evidence="1">Uncharacterized protein</fullName>
    </submittedName>
</protein>
<evidence type="ECO:0000313" key="1">
    <source>
        <dbReference type="EMBL" id="NGO73134.1"/>
    </source>
</evidence>
<sequence>MALHEEDVNCYRCSPRTIHERGHRPPTRGKVTTAGVAHRLRTATAHPHLAAGLATAIFTAASIDQLYTVHLTDLAPDATEITLHDAGRLRQAARHTQFRSGLVRCCRLLPAYE</sequence>
<dbReference type="RefSeq" id="WP_165302801.1">
    <property type="nucleotide sequence ID" value="NZ_JAAKZZ010000634.1"/>
</dbReference>
<organism evidence="1 2">
    <name type="scientific">Streptomyces boncukensis</name>
    <dbReference type="NCBI Taxonomy" id="2711219"/>
    <lineage>
        <taxon>Bacteria</taxon>
        <taxon>Bacillati</taxon>
        <taxon>Actinomycetota</taxon>
        <taxon>Actinomycetes</taxon>
        <taxon>Kitasatosporales</taxon>
        <taxon>Streptomycetaceae</taxon>
        <taxon>Streptomyces</taxon>
    </lineage>
</organism>
<comment type="caution">
    <text evidence="1">The sequence shown here is derived from an EMBL/GenBank/DDBJ whole genome shotgun (WGS) entry which is preliminary data.</text>
</comment>
<dbReference type="EMBL" id="JAAKZZ010000634">
    <property type="protein sequence ID" value="NGO73134.1"/>
    <property type="molecule type" value="Genomic_DNA"/>
</dbReference>